<dbReference type="InterPro" id="IPR000182">
    <property type="entry name" value="GNAT_dom"/>
</dbReference>
<dbReference type="RefSeq" id="WP_120750906.1">
    <property type="nucleotide sequence ID" value="NZ_RBAH01000029.1"/>
</dbReference>
<comment type="caution">
    <text evidence="2">The sequence shown here is derived from an EMBL/GenBank/DDBJ whole genome shotgun (WGS) entry which is preliminary data.</text>
</comment>
<dbReference type="CDD" id="cd04301">
    <property type="entry name" value="NAT_SF"/>
    <property type="match status" value="1"/>
</dbReference>
<name>A0A3B0BF40_9BACL</name>
<dbReference type="OrthoDB" id="1821130at2"/>
<dbReference type="PROSITE" id="PS51186">
    <property type="entry name" value="GNAT"/>
    <property type="match status" value="1"/>
</dbReference>
<evidence type="ECO:0000313" key="2">
    <source>
        <dbReference type="EMBL" id="RKN71272.1"/>
    </source>
</evidence>
<protein>
    <submittedName>
        <fullName evidence="2">GNAT family N-acetyltransferase</fullName>
    </submittedName>
</protein>
<sequence>MFVRPFQLSDYASITKLFREVLSEECYEETIEAFAKQLTLDPELVLVSVLNEEIAGIIIGTIDQRNQGYYYRIAVAPECQRKGIGKALIASLKMKFTQRKVSKILVTVDVHNEPILPVYEAAGYTDNNFSRSFRHLRIVSGR</sequence>
<keyword evidence="2" id="KW-0808">Transferase</keyword>
<gene>
    <name evidence="2" type="ORF">D7M11_29710</name>
</gene>
<evidence type="ECO:0000259" key="1">
    <source>
        <dbReference type="PROSITE" id="PS51186"/>
    </source>
</evidence>
<dbReference type="Pfam" id="PF00583">
    <property type="entry name" value="Acetyltransf_1"/>
    <property type="match status" value="1"/>
</dbReference>
<accession>A0A3B0BF40</accession>
<feature type="domain" description="N-acetyltransferase" evidence="1">
    <location>
        <begin position="1"/>
        <end position="142"/>
    </location>
</feature>
<organism evidence="2 3">
    <name type="scientific">Paenibacillus ginsengarvi</name>
    <dbReference type="NCBI Taxonomy" id="400777"/>
    <lineage>
        <taxon>Bacteria</taxon>
        <taxon>Bacillati</taxon>
        <taxon>Bacillota</taxon>
        <taxon>Bacilli</taxon>
        <taxon>Bacillales</taxon>
        <taxon>Paenibacillaceae</taxon>
        <taxon>Paenibacillus</taxon>
    </lineage>
</organism>
<keyword evidence="3" id="KW-1185">Reference proteome</keyword>
<evidence type="ECO:0000313" key="3">
    <source>
        <dbReference type="Proteomes" id="UP000282311"/>
    </source>
</evidence>
<dbReference type="SUPFAM" id="SSF55729">
    <property type="entry name" value="Acyl-CoA N-acyltransferases (Nat)"/>
    <property type="match status" value="1"/>
</dbReference>
<dbReference type="Gene3D" id="3.40.630.30">
    <property type="match status" value="1"/>
</dbReference>
<dbReference type="AlphaFoldDB" id="A0A3B0BF40"/>
<dbReference type="Proteomes" id="UP000282311">
    <property type="component" value="Unassembled WGS sequence"/>
</dbReference>
<reference evidence="2 3" key="1">
    <citation type="journal article" date="2007" name="Int. J. Syst. Evol. Microbiol.">
        <title>Paenibacillus ginsengarvi sp. nov., isolated from soil from ginseng cultivation.</title>
        <authorList>
            <person name="Yoon M.H."/>
            <person name="Ten L.N."/>
            <person name="Im W.T."/>
        </authorList>
    </citation>
    <scope>NUCLEOTIDE SEQUENCE [LARGE SCALE GENOMIC DNA]</scope>
    <source>
        <strain evidence="2 3">KCTC 13059</strain>
    </source>
</reference>
<dbReference type="GO" id="GO:0016747">
    <property type="term" value="F:acyltransferase activity, transferring groups other than amino-acyl groups"/>
    <property type="evidence" value="ECO:0007669"/>
    <property type="project" value="InterPro"/>
</dbReference>
<proteinExistence type="predicted"/>
<dbReference type="EMBL" id="RBAH01000029">
    <property type="protein sequence ID" value="RKN71272.1"/>
    <property type="molecule type" value="Genomic_DNA"/>
</dbReference>
<dbReference type="InterPro" id="IPR016181">
    <property type="entry name" value="Acyl_CoA_acyltransferase"/>
</dbReference>